<feature type="region of interest" description="Disordered" evidence="2">
    <location>
        <begin position="1"/>
        <end position="23"/>
    </location>
</feature>
<evidence type="ECO:0000313" key="3">
    <source>
        <dbReference type="EMBL" id="KAK8079314.1"/>
    </source>
</evidence>
<feature type="compositionally biased region" description="Basic and acidic residues" evidence="2">
    <location>
        <begin position="1"/>
        <end position="20"/>
    </location>
</feature>
<name>A0ABR1W755_9PEZI</name>
<keyword evidence="1" id="KW-0175">Coiled coil</keyword>
<dbReference type="Proteomes" id="UP001480595">
    <property type="component" value="Unassembled WGS sequence"/>
</dbReference>
<evidence type="ECO:0000256" key="2">
    <source>
        <dbReference type="SAM" id="MobiDB-lite"/>
    </source>
</evidence>
<dbReference type="RefSeq" id="XP_066720385.1">
    <property type="nucleotide sequence ID" value="XM_066854530.1"/>
</dbReference>
<evidence type="ECO:0008006" key="5">
    <source>
        <dbReference type="Google" id="ProtNLM"/>
    </source>
</evidence>
<evidence type="ECO:0000313" key="4">
    <source>
        <dbReference type="Proteomes" id="UP001480595"/>
    </source>
</evidence>
<feature type="coiled-coil region" evidence="1">
    <location>
        <begin position="26"/>
        <end position="57"/>
    </location>
</feature>
<gene>
    <name evidence="3" type="ORF">PG994_003121</name>
</gene>
<dbReference type="GeneID" id="92087593"/>
<evidence type="ECO:0000256" key="1">
    <source>
        <dbReference type="SAM" id="Coils"/>
    </source>
</evidence>
<protein>
    <recommendedName>
        <fullName evidence="5">Dehydrin</fullName>
    </recommendedName>
</protein>
<comment type="caution">
    <text evidence="3">The sequence shown here is derived from an EMBL/GenBank/DDBJ whole genome shotgun (WGS) entry which is preliminary data.</text>
</comment>
<proteinExistence type="predicted"/>
<accession>A0ABR1W755</accession>
<reference evidence="3 4" key="1">
    <citation type="submission" date="2023-01" db="EMBL/GenBank/DDBJ databases">
        <title>Analysis of 21 Apiospora genomes using comparative genomics revels a genus with tremendous synthesis potential of carbohydrate active enzymes and secondary metabolites.</title>
        <authorList>
            <person name="Sorensen T."/>
        </authorList>
    </citation>
    <scope>NUCLEOTIDE SEQUENCE [LARGE SCALE GENOMIC DNA]</scope>
    <source>
        <strain evidence="3 4">CBS 135458</strain>
    </source>
</reference>
<organism evidence="3 4">
    <name type="scientific">Apiospora phragmitis</name>
    <dbReference type="NCBI Taxonomy" id="2905665"/>
    <lineage>
        <taxon>Eukaryota</taxon>
        <taxon>Fungi</taxon>
        <taxon>Dikarya</taxon>
        <taxon>Ascomycota</taxon>
        <taxon>Pezizomycotina</taxon>
        <taxon>Sordariomycetes</taxon>
        <taxon>Xylariomycetidae</taxon>
        <taxon>Amphisphaeriales</taxon>
        <taxon>Apiosporaceae</taxon>
        <taxon>Apiospora</taxon>
    </lineage>
</organism>
<dbReference type="EMBL" id="JAQQWL010000003">
    <property type="protein sequence ID" value="KAK8079314.1"/>
    <property type="molecule type" value="Genomic_DNA"/>
</dbReference>
<keyword evidence="4" id="KW-1185">Reference proteome</keyword>
<sequence>MTEEGGRSVEESGNDNKDGYSDYATLSHYKNQLKIVQDELDKERSDHLKEITDLQNSHRIQISELIKKLPEQK</sequence>